<dbReference type="GO" id="GO:0016020">
    <property type="term" value="C:membrane"/>
    <property type="evidence" value="ECO:0007669"/>
    <property type="project" value="InterPro"/>
</dbReference>
<proteinExistence type="inferred from homology"/>
<keyword evidence="3" id="KW-0812">Transmembrane</keyword>
<accession>A0A420EI87</accession>
<comment type="similarity">
    <text evidence="2">Belongs to the CDP-alcohol phosphatidyltransferase class-I family.</text>
</comment>
<dbReference type="RefSeq" id="WP_120354371.1">
    <property type="nucleotide sequence ID" value="NZ_RAQO01000004.1"/>
</dbReference>
<dbReference type="InterPro" id="IPR048254">
    <property type="entry name" value="CDP_ALCOHOL_P_TRANSF_CS"/>
</dbReference>
<keyword evidence="3" id="KW-1133">Transmembrane helix</keyword>
<evidence type="ECO:0000256" key="1">
    <source>
        <dbReference type="ARBA" id="ARBA00022679"/>
    </source>
</evidence>
<feature type="transmembrane region" description="Helical" evidence="3">
    <location>
        <begin position="90"/>
        <end position="109"/>
    </location>
</feature>
<keyword evidence="1 2" id="KW-0808">Transferase</keyword>
<comment type="caution">
    <text evidence="4">The sequence shown here is derived from an EMBL/GenBank/DDBJ whole genome shotgun (WGS) entry which is preliminary data.</text>
</comment>
<organism evidence="4 5">
    <name type="scientific">Alginatibacterium sediminis</name>
    <dbReference type="NCBI Taxonomy" id="2164068"/>
    <lineage>
        <taxon>Bacteria</taxon>
        <taxon>Pseudomonadati</taxon>
        <taxon>Pseudomonadota</taxon>
        <taxon>Gammaproteobacteria</taxon>
        <taxon>Alteromonadales</taxon>
        <taxon>Alteromonadaceae</taxon>
        <taxon>Alginatibacterium</taxon>
    </lineage>
</organism>
<evidence type="ECO:0000256" key="2">
    <source>
        <dbReference type="RuleBase" id="RU003750"/>
    </source>
</evidence>
<keyword evidence="5" id="KW-1185">Reference proteome</keyword>
<dbReference type="Proteomes" id="UP000286482">
    <property type="component" value="Unassembled WGS sequence"/>
</dbReference>
<dbReference type="Pfam" id="PF01066">
    <property type="entry name" value="CDP-OH_P_transf"/>
    <property type="match status" value="1"/>
</dbReference>
<gene>
    <name evidence="4" type="ORF">DBZ36_07980</name>
</gene>
<name>A0A420EI87_9ALTE</name>
<dbReference type="GO" id="GO:0016780">
    <property type="term" value="F:phosphotransferase activity, for other substituted phosphate groups"/>
    <property type="evidence" value="ECO:0007669"/>
    <property type="project" value="InterPro"/>
</dbReference>
<dbReference type="GO" id="GO:0008654">
    <property type="term" value="P:phospholipid biosynthetic process"/>
    <property type="evidence" value="ECO:0007669"/>
    <property type="project" value="InterPro"/>
</dbReference>
<evidence type="ECO:0000313" key="4">
    <source>
        <dbReference type="EMBL" id="RKF20367.1"/>
    </source>
</evidence>
<feature type="transmembrane region" description="Helical" evidence="3">
    <location>
        <begin position="32"/>
        <end position="52"/>
    </location>
</feature>
<evidence type="ECO:0000256" key="3">
    <source>
        <dbReference type="SAM" id="Phobius"/>
    </source>
</evidence>
<feature type="transmembrane region" description="Helical" evidence="3">
    <location>
        <begin position="149"/>
        <end position="167"/>
    </location>
</feature>
<dbReference type="Gene3D" id="1.20.120.1760">
    <property type="match status" value="1"/>
</dbReference>
<dbReference type="EMBL" id="RAQO01000004">
    <property type="protein sequence ID" value="RKF20367.1"/>
    <property type="molecule type" value="Genomic_DNA"/>
</dbReference>
<keyword evidence="3" id="KW-0472">Membrane</keyword>
<dbReference type="OrthoDB" id="9796672at2"/>
<dbReference type="InterPro" id="IPR043130">
    <property type="entry name" value="CDP-OH_PTrfase_TM_dom"/>
</dbReference>
<dbReference type="AlphaFoldDB" id="A0A420EI87"/>
<dbReference type="PROSITE" id="PS00379">
    <property type="entry name" value="CDP_ALCOHOL_P_TRANSF"/>
    <property type="match status" value="1"/>
</dbReference>
<reference evidence="4 5" key="1">
    <citation type="submission" date="2018-09" db="EMBL/GenBank/DDBJ databases">
        <authorList>
            <person name="Wang Z."/>
        </authorList>
    </citation>
    <scope>NUCLEOTIDE SEQUENCE [LARGE SCALE GENOMIC DNA]</scope>
    <source>
        <strain evidence="4 5">ALS 81</strain>
    </source>
</reference>
<sequence length="186" mass="20982">MTTKDFPNIVSSFRFFMMPAGIYLALNGKNELFFITLISMQLTDFLDGFLARKLDAQSELGSKLDILGDSCSYLTGAVGLFVFLPDSLNGFSLLLISLFSLSYLLRFLVSKSILNIWVYSVNHVTGKITFYCQSVLILSMYLSWDITHWILYVALISGLTESFYYIISVLDEKQRRGGIESGHSCL</sequence>
<feature type="transmembrane region" description="Helical" evidence="3">
    <location>
        <begin position="121"/>
        <end position="143"/>
    </location>
</feature>
<evidence type="ECO:0000313" key="5">
    <source>
        <dbReference type="Proteomes" id="UP000286482"/>
    </source>
</evidence>
<protein>
    <submittedName>
        <fullName evidence="4">CDP-alcohol phosphatidyltransferase family protein</fullName>
    </submittedName>
</protein>
<dbReference type="InterPro" id="IPR000462">
    <property type="entry name" value="CDP-OH_P_trans"/>
</dbReference>